<dbReference type="EC" id="4.2.1.75" evidence="3 9"/>
<dbReference type="RefSeq" id="WP_015913775.1">
    <property type="nucleotide sequence ID" value="NC_011992.1"/>
</dbReference>
<dbReference type="Pfam" id="PF02602">
    <property type="entry name" value="HEM4"/>
    <property type="match status" value="1"/>
</dbReference>
<evidence type="ECO:0000256" key="8">
    <source>
        <dbReference type="ARBA" id="ARBA00048617"/>
    </source>
</evidence>
<comment type="function">
    <text evidence="6 9">Catalyzes cyclization of the linear tetrapyrrole, hydroxymethylbilane, to the macrocyclic uroporphyrinogen III.</text>
</comment>
<dbReference type="KEGG" id="dia:Dtpsy_2378"/>
<dbReference type="SUPFAM" id="SSF69618">
    <property type="entry name" value="HemD-like"/>
    <property type="match status" value="1"/>
</dbReference>
<evidence type="ECO:0000256" key="9">
    <source>
        <dbReference type="RuleBase" id="RU366031"/>
    </source>
</evidence>
<feature type="domain" description="Tetrapyrrole biosynthesis uroporphyrinogen III synthase" evidence="10">
    <location>
        <begin position="19"/>
        <end position="253"/>
    </location>
</feature>
<evidence type="ECO:0000256" key="4">
    <source>
        <dbReference type="ARBA" id="ARBA00023239"/>
    </source>
</evidence>
<evidence type="ECO:0000259" key="10">
    <source>
        <dbReference type="Pfam" id="PF02602"/>
    </source>
</evidence>
<evidence type="ECO:0000256" key="3">
    <source>
        <dbReference type="ARBA" id="ARBA00013109"/>
    </source>
</evidence>
<name>A0A9J9QFS3_ACIET</name>
<dbReference type="GO" id="GO:0006782">
    <property type="term" value="P:protoporphyrinogen IX biosynthetic process"/>
    <property type="evidence" value="ECO:0007669"/>
    <property type="project" value="UniProtKB-UniRule"/>
</dbReference>
<dbReference type="Gene3D" id="3.40.50.10090">
    <property type="match status" value="2"/>
</dbReference>
<evidence type="ECO:0000256" key="7">
    <source>
        <dbReference type="ARBA" id="ARBA00040167"/>
    </source>
</evidence>
<dbReference type="PANTHER" id="PTHR38042:SF1">
    <property type="entry name" value="UROPORPHYRINOGEN-III SYNTHASE, CHLOROPLASTIC"/>
    <property type="match status" value="1"/>
</dbReference>
<proteinExistence type="inferred from homology"/>
<dbReference type="PANTHER" id="PTHR38042">
    <property type="entry name" value="UROPORPHYRINOGEN-III SYNTHASE, CHLOROPLASTIC"/>
    <property type="match status" value="1"/>
</dbReference>
<dbReference type="Proteomes" id="UP000000450">
    <property type="component" value="Chromosome"/>
</dbReference>
<evidence type="ECO:0000313" key="12">
    <source>
        <dbReference type="Proteomes" id="UP000000450"/>
    </source>
</evidence>
<keyword evidence="5 9" id="KW-0627">Porphyrin biosynthesis</keyword>
<gene>
    <name evidence="11" type="ordered locus">Dtpsy_2378</name>
</gene>
<comment type="similarity">
    <text evidence="2 9">Belongs to the uroporphyrinogen-III synthase family.</text>
</comment>
<comment type="pathway">
    <text evidence="1 9">Porphyrin-containing compound metabolism; protoporphyrin-IX biosynthesis; coproporphyrinogen-III from 5-aminolevulinate: step 3/4.</text>
</comment>
<dbReference type="GO" id="GO:0006780">
    <property type="term" value="P:uroporphyrinogen III biosynthetic process"/>
    <property type="evidence" value="ECO:0007669"/>
    <property type="project" value="UniProtKB-UniRule"/>
</dbReference>
<dbReference type="CDD" id="cd06578">
    <property type="entry name" value="HemD"/>
    <property type="match status" value="1"/>
</dbReference>
<dbReference type="EMBL" id="CP001392">
    <property type="protein sequence ID" value="ACM33815.1"/>
    <property type="molecule type" value="Genomic_DNA"/>
</dbReference>
<dbReference type="InterPro" id="IPR036108">
    <property type="entry name" value="4pyrrol_syn_uPrphyn_synt_sf"/>
</dbReference>
<keyword evidence="12" id="KW-1185">Reference proteome</keyword>
<comment type="catalytic activity">
    <reaction evidence="8 9">
        <text>hydroxymethylbilane = uroporphyrinogen III + H2O</text>
        <dbReference type="Rhea" id="RHEA:18965"/>
        <dbReference type="ChEBI" id="CHEBI:15377"/>
        <dbReference type="ChEBI" id="CHEBI:57308"/>
        <dbReference type="ChEBI" id="CHEBI:57845"/>
        <dbReference type="EC" id="4.2.1.75"/>
    </reaction>
</comment>
<organism evidence="11 12">
    <name type="scientific">Acidovorax ebreus (strain TPSY)</name>
    <name type="common">Diaphorobacter sp. (strain TPSY)</name>
    <dbReference type="NCBI Taxonomy" id="535289"/>
    <lineage>
        <taxon>Bacteria</taxon>
        <taxon>Pseudomonadati</taxon>
        <taxon>Pseudomonadota</taxon>
        <taxon>Betaproteobacteria</taxon>
        <taxon>Burkholderiales</taxon>
        <taxon>Comamonadaceae</taxon>
        <taxon>Diaphorobacter</taxon>
    </lineage>
</organism>
<evidence type="ECO:0000256" key="6">
    <source>
        <dbReference type="ARBA" id="ARBA00037589"/>
    </source>
</evidence>
<protein>
    <recommendedName>
        <fullName evidence="7 9">Uroporphyrinogen-III synthase</fullName>
        <ecNumber evidence="3 9">4.2.1.75</ecNumber>
    </recommendedName>
</protein>
<dbReference type="GO" id="GO:0004852">
    <property type="term" value="F:uroporphyrinogen-III synthase activity"/>
    <property type="evidence" value="ECO:0007669"/>
    <property type="project" value="UniProtKB-UniRule"/>
</dbReference>
<evidence type="ECO:0000313" key="11">
    <source>
        <dbReference type="EMBL" id="ACM33815.1"/>
    </source>
</evidence>
<evidence type="ECO:0000256" key="2">
    <source>
        <dbReference type="ARBA" id="ARBA00008133"/>
    </source>
</evidence>
<evidence type="ECO:0000256" key="1">
    <source>
        <dbReference type="ARBA" id="ARBA00004772"/>
    </source>
</evidence>
<dbReference type="InterPro" id="IPR039793">
    <property type="entry name" value="UROS/Hem4"/>
</dbReference>
<accession>A0A9J9QFS3</accession>
<keyword evidence="4 9" id="KW-0456">Lyase</keyword>
<dbReference type="AlphaFoldDB" id="A0A9J9QFS3"/>
<dbReference type="InterPro" id="IPR003754">
    <property type="entry name" value="4pyrrol_synth_uPrphyn_synth"/>
</dbReference>
<reference evidence="11 12" key="1">
    <citation type="journal article" date="2010" name="J. Bacteriol.">
        <title>Completed genome sequence of the anaerobic iron-oxidizing bacterium Acidovorax ebreus strain TPSY.</title>
        <authorList>
            <person name="Byrne-Bailey K.G."/>
            <person name="Weber K.A."/>
            <person name="Chair A.H."/>
            <person name="Bose S."/>
            <person name="Knox T."/>
            <person name="Spanbauer T.L."/>
            <person name="Chertkov O."/>
            <person name="Coates J.D."/>
        </authorList>
    </citation>
    <scope>NUCLEOTIDE SEQUENCE [LARGE SCALE GENOMIC DNA]</scope>
    <source>
        <strain evidence="11 12">TPSY</strain>
    </source>
</reference>
<sequence length="272" mass="28356">MPVQSPRAIVTRPAREATQWAADLQARGIAALALPLIAIGPVTNPALREELQQARACVDRYCAVMFVSGNAAQYFFESNMPLALSGQALAATKTRVWAPGPGTVAALVQAGVATERIDAPGADAAQFDSEALWQVVAPQIGPGDRVLIVRGANAPTAEGGNGREWLARQIAAAGGAVDFVAAYERGAPCLDAQQLVLAQAAASDGSVWLLSSSEAIANLRAVLPAQHWGMARALTTHPRIAQAARAAGFGSVHECRPAFDEVAASIESLYEQ</sequence>
<evidence type="ECO:0000256" key="5">
    <source>
        <dbReference type="ARBA" id="ARBA00023244"/>
    </source>
</evidence>